<feature type="region of interest" description="Disordered" evidence="2">
    <location>
        <begin position="1"/>
        <end position="27"/>
    </location>
</feature>
<evidence type="ECO:0000256" key="2">
    <source>
        <dbReference type="SAM" id="MobiDB-lite"/>
    </source>
</evidence>
<evidence type="ECO:0000313" key="3">
    <source>
        <dbReference type="EMBL" id="CCM00192.1"/>
    </source>
</evidence>
<gene>
    <name evidence="3" type="ORF">FIBRA_02220</name>
</gene>
<dbReference type="STRING" id="599839.J4HUJ9"/>
<sequence length="519" mass="56829">MDSSNSQLESLFPLPSQPPSPLSPTRLPGVTHGSGLALLKTLKENHRRWHIFFNNLGFHNHMSHHLLAIYQLGASGPLLEAAYQSHVSSMRPAFESPGSITEKNFHEHLGDEKYYNAYLKFFSSILVERGAEKTIEEYIFSAKMNVSIPAVGHPSLEMLSRFLSGLFHPMIHTGYGAEFGLLGMVAEGLAQTALQKPFASVLIPSSLSQYAVASSTGTVSTSISRLVSLLPSLTLNNTTSGSMAEKEHGMHALTVVAQILHNDDFTPAAIGIPSDDKDDNNIFQRVLEARGERLMALASAWTVNGTNPEEVASKIEELIWVNVVLYAVGGWAGRKSSPTGQFKGDFFLLHLVTSVLFLPSLTAYLSPTSTSILLRTYFNNSLAWWIARGRPALPIRDFYASVSERPQEHGAPYARPGEGTLTPADPSPNPWLPILQTTLEHPDDHLCKLQRALAHFASLYGIRPEGHFGHLAKVSGASLDGAELLDGTLFVRAASLSADRLGWMREGEKNKGWDFDGFF</sequence>
<evidence type="ECO:0000256" key="1">
    <source>
        <dbReference type="ARBA" id="ARBA00023002"/>
    </source>
</evidence>
<keyword evidence="1" id="KW-0560">Oxidoreductase</keyword>
<proteinExistence type="predicted"/>
<dbReference type="InParanoid" id="J4HUJ9"/>
<dbReference type="EMBL" id="HE796971">
    <property type="protein sequence ID" value="CCM00192.1"/>
    <property type="molecule type" value="Genomic_DNA"/>
</dbReference>
<dbReference type="HOGENOM" id="CLU_019145_1_0_1"/>
<name>J4HUJ9_9APHY</name>
<dbReference type="GO" id="GO:0016491">
    <property type="term" value="F:oxidoreductase activity"/>
    <property type="evidence" value="ECO:0007669"/>
    <property type="project" value="UniProtKB-KW"/>
</dbReference>
<dbReference type="InterPro" id="IPR025337">
    <property type="entry name" value="Questin_oxidase-like"/>
</dbReference>
<accession>J4HUJ9</accession>
<dbReference type="Pfam" id="PF14027">
    <property type="entry name" value="Questin_oxidase"/>
    <property type="match status" value="1"/>
</dbReference>
<dbReference type="PANTHER" id="PTHR35870">
    <property type="entry name" value="PROTEIN, PUTATIVE (AFU_ORTHOLOGUE AFUA_5G03330)-RELATED"/>
    <property type="match status" value="1"/>
</dbReference>
<dbReference type="PANTHER" id="PTHR35870:SF1">
    <property type="entry name" value="PROTEIN, PUTATIVE (AFU_ORTHOLOGUE AFUA_5G03330)-RELATED"/>
    <property type="match status" value="1"/>
</dbReference>
<evidence type="ECO:0000313" key="4">
    <source>
        <dbReference type="Proteomes" id="UP000006352"/>
    </source>
</evidence>
<dbReference type="AlphaFoldDB" id="J4HUJ9"/>
<dbReference type="RefSeq" id="XP_012179475.1">
    <property type="nucleotide sequence ID" value="XM_012324085.1"/>
</dbReference>
<reference evidence="3 4" key="1">
    <citation type="journal article" date="2012" name="Appl. Environ. Microbiol.">
        <title>Short-read sequencing for genomic analysis of the brown rot fungus Fibroporia radiculosa.</title>
        <authorList>
            <person name="Tang J.D."/>
            <person name="Perkins A.D."/>
            <person name="Sonstegard T.S."/>
            <person name="Schroeder S.G."/>
            <person name="Burgess S.C."/>
            <person name="Diehl S.V."/>
        </authorList>
    </citation>
    <scope>NUCLEOTIDE SEQUENCE [LARGE SCALE GENOMIC DNA]</scope>
    <source>
        <strain evidence="3 4">TFFH 294</strain>
    </source>
</reference>
<keyword evidence="4" id="KW-1185">Reference proteome</keyword>
<organism evidence="3 4">
    <name type="scientific">Fibroporia radiculosa</name>
    <dbReference type="NCBI Taxonomy" id="599839"/>
    <lineage>
        <taxon>Eukaryota</taxon>
        <taxon>Fungi</taxon>
        <taxon>Dikarya</taxon>
        <taxon>Basidiomycota</taxon>
        <taxon>Agaricomycotina</taxon>
        <taxon>Agaricomycetes</taxon>
        <taxon>Polyporales</taxon>
        <taxon>Fibroporiaceae</taxon>
        <taxon>Fibroporia</taxon>
    </lineage>
</organism>
<evidence type="ECO:0008006" key="5">
    <source>
        <dbReference type="Google" id="ProtNLM"/>
    </source>
</evidence>
<protein>
    <recommendedName>
        <fullName evidence="5">DUF4243 domain-containing protein</fullName>
    </recommendedName>
</protein>
<dbReference type="GeneID" id="24095103"/>
<feature type="compositionally biased region" description="Low complexity" evidence="2">
    <location>
        <begin position="1"/>
        <end position="14"/>
    </location>
</feature>
<dbReference type="OrthoDB" id="10004862at2759"/>
<dbReference type="Proteomes" id="UP000006352">
    <property type="component" value="Unassembled WGS sequence"/>
</dbReference>